<sequence length="1209" mass="135487">MSHMIPYYISHNAQLRAHSNSTSPLMRKYSLLEYREGRPDKRVDNGKPCAAVLFIPGNAGSFGQVRSMASSAMHQYWKNNAGIASVAWSNWRGPVEWYTVSFNEDFSAFHGQTLEDQAEYVNEVINYLRSICPVTPGEPNDTSVGVVAHSMGGIVARLAPHLPNYAPRSIDTIVTLSTPHAFPPVPFDRSLDRIYNVINKQKLATEEEPLLISIAGGLLDTQLPSDASSLALAGIHEPISRLSTYTASLEFLWSAVDHLEVVWCDQLRFKIARGFLLDYDLLGSNASQRASLDYRLLRRKLWHNMLGFSMFKRSEIDAFISQSTLSADLKFMAQLTPRFEVGDEGNTFGRGESNVETYSLLSPPGPRAQHDISITEEDERLGFALITNLLVGSSFTSRFVISDVEMVAMACKKSINFDNVFKLDRSYCQLLLPSVYKALPASPAPRGAVYFPNSSYLYDVPSTSFQTLYLSPKDLKDNDVQFIRLERTRNMGVYTGHDQTMHKQTILDKGFVEDKPLQLHGSPGLFFSKTWDLFETPYEWLLSSHGRHAPLWKWQFPDLDSAILVYELELFPAPCADHLHPPPPETAPIARVSNIVTNDERVFPSLNAQERVAFPVALHGSAPFMPRPTGVDHGTLLELWLPSAYESTVYTATYTNECPIPYDRVRISIQWRASAGLLILRYRLALVVWPIAVLALSYAAFPQSGPMEALTQLVYSRAAYLLLGGPAAVQLLASSAVALGLGGAWHTLGIGLTTTQFLYLGPILMMLSYCMAFVVAFLIHHIFSLGFIGVRRYAPSLLRFASMASDAPLPSRADLTAWATKRQTMLGALILVLLWFFLPYQILFIVCFMVHAYTAFCSHVTWKQAVHTSRHNLQEKTTAQRYLQNMWLLLYLFWILPLNVPVLVVWIRNVNAGFNMGLSRTEHNILATLPLLTLVYLCANPTVDSGATGKKHAWITFGVYAFLYTVSLLYGIRYAYLQAEVFQLVIVWEVAQRVFASYHAQERMDSEEVEREIFVLDSMHQSVPPSLQQVPTLDAVLSTYLDTLDAYLAVKKRAGEVTAAGFYQLTRAKMTLGGQFGQQLSADVYDERMHARMHFVDGVLSSQACSDAQTMPDERLDALGLRRRKKPISEKEPVQKAEEVTARPVLGFDPLYQFSGMPPPSLRQAQQSFHAGLQALLGDNGVYALGQRLAELEEQIRMLRGDRDNEQGK</sequence>
<keyword evidence="6 12" id="KW-0256">Endoplasmic reticulum</keyword>
<feature type="transmembrane region" description="Helical" evidence="12">
    <location>
        <begin position="925"/>
        <end position="943"/>
    </location>
</feature>
<dbReference type="Pfam" id="PF21730">
    <property type="entry name" value="Vma22_CCDC115"/>
    <property type="match status" value="1"/>
</dbReference>
<evidence type="ECO:0000256" key="7">
    <source>
        <dbReference type="ARBA" id="ARBA00022927"/>
    </source>
</evidence>
<evidence type="ECO:0000256" key="10">
    <source>
        <dbReference type="ARBA" id="ARBA00047591"/>
    </source>
</evidence>
<dbReference type="Pfam" id="PF07819">
    <property type="entry name" value="PGAP1"/>
    <property type="match status" value="1"/>
</dbReference>
<dbReference type="PANTHER" id="PTHR15495:SF7">
    <property type="entry name" value="GPI INOSITOL-DEACYLASE"/>
    <property type="match status" value="1"/>
</dbReference>
<dbReference type="RefSeq" id="XP_056062593.1">
    <property type="nucleotide sequence ID" value="XM_056206618.1"/>
</dbReference>
<evidence type="ECO:0000313" key="16">
    <source>
        <dbReference type="Proteomes" id="UP000232875"/>
    </source>
</evidence>
<dbReference type="GO" id="GO:0006505">
    <property type="term" value="P:GPI anchor metabolic process"/>
    <property type="evidence" value="ECO:0007669"/>
    <property type="project" value="TreeGrafter"/>
</dbReference>
<evidence type="ECO:0000256" key="3">
    <source>
        <dbReference type="ARBA" id="ARBA00022448"/>
    </source>
</evidence>
<dbReference type="GO" id="GO:0047372">
    <property type="term" value="F:monoacylglycerol lipase activity"/>
    <property type="evidence" value="ECO:0007669"/>
    <property type="project" value="RHEA"/>
</dbReference>
<dbReference type="InterPro" id="IPR039529">
    <property type="entry name" value="PGAP1/BST1"/>
</dbReference>
<dbReference type="OrthoDB" id="348976at2759"/>
<dbReference type="InterPro" id="IPR029058">
    <property type="entry name" value="AB_hydrolase_fold"/>
</dbReference>
<organism evidence="15 16">
    <name type="scientific">Malassezia vespertilionis</name>
    <dbReference type="NCBI Taxonomy" id="2020962"/>
    <lineage>
        <taxon>Eukaryota</taxon>
        <taxon>Fungi</taxon>
        <taxon>Dikarya</taxon>
        <taxon>Basidiomycota</taxon>
        <taxon>Ustilaginomycotina</taxon>
        <taxon>Malasseziomycetes</taxon>
        <taxon>Malasseziales</taxon>
        <taxon>Malasseziaceae</taxon>
        <taxon>Malassezia</taxon>
    </lineage>
</organism>
<comment type="function">
    <text evidence="12">Involved in inositol deacylation of GPI-anchored proteins which plays important roles in the quality control and ER-associated degradation of GPI-anchored proteins.</text>
</comment>
<evidence type="ECO:0000313" key="15">
    <source>
        <dbReference type="EMBL" id="PKI84406.1"/>
    </source>
</evidence>
<dbReference type="PANTHER" id="PTHR15495">
    <property type="entry name" value="NEGATIVE REGULATOR OF VESICLE FORMATION-RELATED"/>
    <property type="match status" value="1"/>
</dbReference>
<keyword evidence="7 12" id="KW-0653">Protein transport</keyword>
<dbReference type="GO" id="GO:0120516">
    <property type="term" value="F:diacylglycerol lipase activity"/>
    <property type="evidence" value="ECO:0007669"/>
    <property type="project" value="RHEA"/>
</dbReference>
<feature type="transmembrane region" description="Helical" evidence="12">
    <location>
        <begin position="721"/>
        <end position="745"/>
    </location>
</feature>
<comment type="subcellular location">
    <subcellularLocation>
        <location evidence="1">Endoplasmic reticulum membrane</location>
        <topology evidence="1">Multi-pass membrane protein</topology>
    </subcellularLocation>
</comment>
<protein>
    <recommendedName>
        <fullName evidence="12">GPI inositol-deacylase</fullName>
        <ecNumber evidence="12">3.1.-.-</ecNumber>
    </recommendedName>
</protein>
<dbReference type="Pfam" id="PF25140">
    <property type="entry name" value="PGAP1_TMD"/>
    <property type="match status" value="1"/>
</dbReference>
<evidence type="ECO:0000256" key="8">
    <source>
        <dbReference type="ARBA" id="ARBA00022989"/>
    </source>
</evidence>
<feature type="domain" description="GPI inositol-deacylase PGAP1-like alpha/beta" evidence="13">
    <location>
        <begin position="51"/>
        <end position="275"/>
    </location>
</feature>
<feature type="transmembrane region" description="Helical" evidence="12">
    <location>
        <begin position="682"/>
        <end position="701"/>
    </location>
</feature>
<keyword evidence="4 12" id="KW-0812">Transmembrane</keyword>
<dbReference type="GeneID" id="80901284"/>
<evidence type="ECO:0000256" key="2">
    <source>
        <dbReference type="ARBA" id="ARBA00006931"/>
    </source>
</evidence>
<keyword evidence="5 12" id="KW-0378">Hydrolase</keyword>
<dbReference type="GO" id="GO:0070072">
    <property type="term" value="P:vacuolar proton-transporting V-type ATPase complex assembly"/>
    <property type="evidence" value="ECO:0007669"/>
    <property type="project" value="InterPro"/>
</dbReference>
<gene>
    <name evidence="15" type="primary">BST1</name>
    <name evidence="15" type="ORF">MVES_001676</name>
</gene>
<evidence type="ECO:0000256" key="1">
    <source>
        <dbReference type="ARBA" id="ARBA00004477"/>
    </source>
</evidence>
<dbReference type="InterPro" id="IPR056824">
    <property type="entry name" value="PGAP1_TMD"/>
</dbReference>
<dbReference type="GO" id="GO:0015031">
    <property type="term" value="P:protein transport"/>
    <property type="evidence" value="ECO:0007669"/>
    <property type="project" value="UniProtKB-KW"/>
</dbReference>
<comment type="similarity">
    <text evidence="2 12">Belongs to the GPI inositol-deacylase family.</text>
</comment>
<evidence type="ECO:0000256" key="11">
    <source>
        <dbReference type="ARBA" id="ARBA00048461"/>
    </source>
</evidence>
<accession>A0A2N1JCY6</accession>
<comment type="catalytic activity">
    <reaction evidence="10">
        <text>a diacylglycerol + H2O = a monoacylglycerol + a fatty acid + H(+)</text>
        <dbReference type="Rhea" id="RHEA:32731"/>
        <dbReference type="ChEBI" id="CHEBI:15377"/>
        <dbReference type="ChEBI" id="CHEBI:15378"/>
        <dbReference type="ChEBI" id="CHEBI:17408"/>
        <dbReference type="ChEBI" id="CHEBI:18035"/>
        <dbReference type="ChEBI" id="CHEBI:28868"/>
    </reaction>
</comment>
<dbReference type="SUPFAM" id="SSF53474">
    <property type="entry name" value="alpha/beta-Hydrolases"/>
    <property type="match status" value="1"/>
</dbReference>
<feature type="domain" description="GPI inositol-deacylase transmembrane" evidence="14">
    <location>
        <begin position="748"/>
        <end position="989"/>
    </location>
</feature>
<dbReference type="GO" id="GO:0006888">
    <property type="term" value="P:endoplasmic reticulum to Golgi vesicle-mediated transport"/>
    <property type="evidence" value="ECO:0007669"/>
    <property type="project" value="TreeGrafter"/>
</dbReference>
<dbReference type="STRING" id="2020962.A0A2N1JCY6"/>
<dbReference type="GO" id="GO:0050185">
    <property type="term" value="F:phosphatidylinositol deacylase activity"/>
    <property type="evidence" value="ECO:0007669"/>
    <property type="project" value="TreeGrafter"/>
</dbReference>
<dbReference type="InterPro" id="IPR012908">
    <property type="entry name" value="PGAP1-ab_dom-like"/>
</dbReference>
<reference evidence="15 16" key="1">
    <citation type="submission" date="2017-10" db="EMBL/GenBank/DDBJ databases">
        <title>A novel species of cold-tolerant Malassezia isolated from bats.</title>
        <authorList>
            <person name="Lorch J.M."/>
            <person name="Palmer J.M."/>
            <person name="Vanderwolf K.J."/>
            <person name="Schmidt K.Z."/>
            <person name="Verant M.L."/>
            <person name="Weller T.J."/>
            <person name="Blehert D.S."/>
        </authorList>
    </citation>
    <scope>NUCLEOTIDE SEQUENCE [LARGE SCALE GENOMIC DNA]</scope>
    <source>
        <strain evidence="15 16">NWHC:44797-103</strain>
    </source>
</reference>
<evidence type="ECO:0000256" key="12">
    <source>
        <dbReference type="RuleBase" id="RU365011"/>
    </source>
</evidence>
<evidence type="ECO:0000259" key="13">
    <source>
        <dbReference type="Pfam" id="PF07819"/>
    </source>
</evidence>
<keyword evidence="16" id="KW-1185">Reference proteome</keyword>
<feature type="transmembrane region" description="Helical" evidence="12">
    <location>
        <begin position="828"/>
        <end position="853"/>
    </location>
</feature>
<name>A0A2N1JCY6_9BASI</name>
<dbReference type="Proteomes" id="UP000232875">
    <property type="component" value="Unassembled WGS sequence"/>
</dbReference>
<keyword evidence="3 12" id="KW-0813">Transport</keyword>
<proteinExistence type="inferred from homology"/>
<keyword evidence="8 12" id="KW-1133">Transmembrane helix</keyword>
<evidence type="ECO:0000256" key="5">
    <source>
        <dbReference type="ARBA" id="ARBA00022801"/>
    </source>
</evidence>
<dbReference type="GO" id="GO:0005789">
    <property type="term" value="C:endoplasmic reticulum membrane"/>
    <property type="evidence" value="ECO:0007669"/>
    <property type="project" value="UniProtKB-SubCell"/>
</dbReference>
<dbReference type="Gene3D" id="3.40.50.1820">
    <property type="entry name" value="alpha/beta hydrolase"/>
    <property type="match status" value="1"/>
</dbReference>
<dbReference type="InterPro" id="IPR040357">
    <property type="entry name" value="Vma22/CCDC115"/>
</dbReference>
<dbReference type="EMBL" id="KZ454989">
    <property type="protein sequence ID" value="PKI84406.1"/>
    <property type="molecule type" value="Genomic_DNA"/>
</dbReference>
<evidence type="ECO:0000259" key="14">
    <source>
        <dbReference type="Pfam" id="PF25140"/>
    </source>
</evidence>
<evidence type="ECO:0000256" key="6">
    <source>
        <dbReference type="ARBA" id="ARBA00022824"/>
    </source>
</evidence>
<evidence type="ECO:0000256" key="9">
    <source>
        <dbReference type="ARBA" id="ARBA00023136"/>
    </source>
</evidence>
<dbReference type="AlphaFoldDB" id="A0A2N1JCY6"/>
<dbReference type="EC" id="3.1.-.-" evidence="12"/>
<evidence type="ECO:0000256" key="4">
    <source>
        <dbReference type="ARBA" id="ARBA00022692"/>
    </source>
</evidence>
<feature type="transmembrane region" description="Helical" evidence="12">
    <location>
        <begin position="955"/>
        <end position="976"/>
    </location>
</feature>
<keyword evidence="9 12" id="KW-0472">Membrane</keyword>
<comment type="catalytic activity">
    <reaction evidence="11">
        <text>a monoacylglycerol + H2O = glycerol + a fatty acid + H(+)</text>
        <dbReference type="Rhea" id="RHEA:15245"/>
        <dbReference type="ChEBI" id="CHEBI:15377"/>
        <dbReference type="ChEBI" id="CHEBI:15378"/>
        <dbReference type="ChEBI" id="CHEBI:17408"/>
        <dbReference type="ChEBI" id="CHEBI:17754"/>
        <dbReference type="ChEBI" id="CHEBI:28868"/>
    </reaction>
</comment>
<feature type="transmembrane region" description="Helical" evidence="12">
    <location>
        <begin position="757"/>
        <end position="790"/>
    </location>
</feature>
<feature type="transmembrane region" description="Helical" evidence="12">
    <location>
        <begin position="886"/>
        <end position="905"/>
    </location>
</feature>